<dbReference type="PANTHER" id="PTHR46475:SF1">
    <property type="entry name" value="REGULATORY PROTEIN NPR2"/>
    <property type="match status" value="1"/>
</dbReference>
<feature type="region of interest" description="Disordered" evidence="16">
    <location>
        <begin position="583"/>
        <end position="613"/>
    </location>
</feature>
<dbReference type="SMART" id="SM00225">
    <property type="entry name" value="BTB"/>
    <property type="match status" value="1"/>
</dbReference>
<keyword evidence="6 15" id="KW-0863">Zinc-finger</keyword>
<name>A0AAW1J325_SAPOF</name>
<dbReference type="InterPro" id="IPR011333">
    <property type="entry name" value="SKP1/BTB/POZ_sf"/>
</dbReference>
<dbReference type="Gene3D" id="3.30.710.10">
    <property type="entry name" value="Potassium Channel Kv1.1, Chain A"/>
    <property type="match status" value="1"/>
</dbReference>
<evidence type="ECO:0000256" key="6">
    <source>
        <dbReference type="ARBA" id="ARBA00022771"/>
    </source>
</evidence>
<dbReference type="GO" id="GO:2000022">
    <property type="term" value="P:regulation of jasmonic acid mediated signaling pathway"/>
    <property type="evidence" value="ECO:0007669"/>
    <property type="project" value="InterPro"/>
</dbReference>
<dbReference type="InterPro" id="IPR000210">
    <property type="entry name" value="BTB/POZ_dom"/>
</dbReference>
<evidence type="ECO:0000256" key="12">
    <source>
        <dbReference type="ARBA" id="ARBA00034306"/>
    </source>
</evidence>
<evidence type="ECO:0000256" key="7">
    <source>
        <dbReference type="ARBA" id="ARBA00022786"/>
    </source>
</evidence>
<protein>
    <submittedName>
        <fullName evidence="19">Uncharacterized protein</fullName>
    </submittedName>
</protein>
<dbReference type="FunFam" id="1.25.40.20:FF:000239">
    <property type="entry name" value="BTB/POZ domain and ankyrin repeat-containing protein NPR1"/>
    <property type="match status" value="1"/>
</dbReference>
<dbReference type="EMBL" id="JBDFQZ010000008">
    <property type="protein sequence ID" value="KAK9697244.1"/>
    <property type="molecule type" value="Genomic_DNA"/>
</dbReference>
<keyword evidence="20" id="KW-1185">Reference proteome</keyword>
<comment type="similarity">
    <text evidence="13">Belongs to the plant 'ANKYRIN-BTB/POZ' family. 'NPR1-like' subfamily.</text>
</comment>
<dbReference type="Pfam" id="PF00651">
    <property type="entry name" value="BTB"/>
    <property type="match status" value="1"/>
</dbReference>
<evidence type="ECO:0000256" key="15">
    <source>
        <dbReference type="PROSITE-ProRule" id="PRU01391"/>
    </source>
</evidence>
<dbReference type="AlphaFoldDB" id="A0AAW1J325"/>
<dbReference type="GO" id="GO:0009862">
    <property type="term" value="P:systemic acquired resistance, salicylic acid mediated signaling pathway"/>
    <property type="evidence" value="ECO:0007669"/>
    <property type="project" value="InterPro"/>
</dbReference>
<evidence type="ECO:0000256" key="2">
    <source>
        <dbReference type="ARBA" id="ARBA00004906"/>
    </source>
</evidence>
<dbReference type="InterPro" id="IPR002110">
    <property type="entry name" value="Ankyrin_rpt"/>
</dbReference>
<evidence type="ECO:0000256" key="3">
    <source>
        <dbReference type="ARBA" id="ARBA00022490"/>
    </source>
</evidence>
<evidence type="ECO:0000256" key="14">
    <source>
        <dbReference type="PROSITE-ProRule" id="PRU00023"/>
    </source>
</evidence>
<dbReference type="InterPro" id="IPR057250">
    <property type="entry name" value="Znf_C2HC_NPR-type"/>
</dbReference>
<accession>A0AAW1J325</accession>
<evidence type="ECO:0000256" key="16">
    <source>
        <dbReference type="SAM" id="MobiDB-lite"/>
    </source>
</evidence>
<feature type="repeat" description="ANK" evidence="14">
    <location>
        <begin position="356"/>
        <end position="388"/>
    </location>
</feature>
<keyword evidence="10 14" id="KW-0040">ANK repeat</keyword>
<sequence length="613" mass="68440">MTPPTSSAMVFDLRATVFSDSNEFTTTTTTTNSDIAFSSDTTAVTTTDAAVLRRLSDNLDSILDNSFDLEFSYADATISCSTTNRTVGVHRCILAARSAFFKSLFAAKARDKRDHRVANKEKDRDKSKDKERVVKVELKELTSGFDVGFDSLVAVLAYLYSGKVRALPKGVCVCVDDECPHVACHPALDYLVEVLYLSHTFQIAELVDLFQGHLLEILDKVELDDLLLVLYVADTCGNTCEKLLGRCVDIMVRSNVDVTTLEKFLPQHIVKQIIDTRKEFGLTGPDYVDGPDKHVKRIHRALESDDVELVRMLLKEGHTTLDDAFALHFAVAHCDAKTTTELLELGSADVNIRNQRGYTVLHVAAMRKEPKIIVSLLTKGAQPSEVTLDNRKALQIAKRLTKAADFLKSTEEGKSAPKDRLCIEILEQAEIREPLLGEGAVSLAKAGDDLRMKLLYLENRVALARLLFPMEAKVAMDIAQVDGTSEFTLSKDMAEARRKSVDLNEAPFILKNEHLQRMNALSKTVELGKRFFPRCSDVLNKIMDAEDLSQLAYLGNDTPEERSRKRRRYVELQDALTRAFTEDKEEFDRSTLSSSSSSIPPIGNPHGRMNLKR</sequence>
<dbReference type="GO" id="GO:0008270">
    <property type="term" value="F:zinc ion binding"/>
    <property type="evidence" value="ECO:0007669"/>
    <property type="project" value="UniProtKB-KW"/>
</dbReference>
<comment type="subcellular location">
    <subcellularLocation>
        <location evidence="1">Cytoplasm</location>
    </subcellularLocation>
    <subcellularLocation>
        <location evidence="12">Nucleus</location>
        <location evidence="12">Nuclear body</location>
    </subcellularLocation>
</comment>
<evidence type="ECO:0000313" key="20">
    <source>
        <dbReference type="Proteomes" id="UP001443914"/>
    </source>
</evidence>
<dbReference type="Gene3D" id="1.25.40.20">
    <property type="entry name" value="Ankyrin repeat-containing domain"/>
    <property type="match status" value="1"/>
</dbReference>
<evidence type="ECO:0000313" key="19">
    <source>
        <dbReference type="EMBL" id="KAK9697243.1"/>
    </source>
</evidence>
<dbReference type="Pfam" id="PF12313">
    <property type="entry name" value="NPR1_like_C"/>
    <property type="match status" value="1"/>
</dbReference>
<evidence type="ECO:0000256" key="11">
    <source>
        <dbReference type="ARBA" id="ARBA00023242"/>
    </source>
</evidence>
<keyword evidence="9" id="KW-0862">Zinc</keyword>
<evidence type="ECO:0000256" key="13">
    <source>
        <dbReference type="ARBA" id="ARBA00044947"/>
    </source>
</evidence>
<keyword evidence="3" id="KW-0963">Cytoplasm</keyword>
<dbReference type="EMBL" id="JBDFQZ010000008">
    <property type="protein sequence ID" value="KAK9697243.1"/>
    <property type="molecule type" value="Genomic_DNA"/>
</dbReference>
<feature type="domain" description="C2HC NPR-type" evidence="18">
    <location>
        <begin position="171"/>
        <end position="185"/>
    </location>
</feature>
<evidence type="ECO:0000259" key="18">
    <source>
        <dbReference type="PROSITE" id="PS52046"/>
    </source>
</evidence>
<keyword evidence="8" id="KW-0611">Plant defense</keyword>
<dbReference type="PROSITE" id="PS52046">
    <property type="entry name" value="ZF_C2HC_NPR"/>
    <property type="match status" value="1"/>
</dbReference>
<proteinExistence type="inferred from homology"/>
<organism evidence="19 20">
    <name type="scientific">Saponaria officinalis</name>
    <name type="common">Common soapwort</name>
    <name type="synonym">Lychnis saponaria</name>
    <dbReference type="NCBI Taxonomy" id="3572"/>
    <lineage>
        <taxon>Eukaryota</taxon>
        <taxon>Viridiplantae</taxon>
        <taxon>Streptophyta</taxon>
        <taxon>Embryophyta</taxon>
        <taxon>Tracheophyta</taxon>
        <taxon>Spermatophyta</taxon>
        <taxon>Magnoliopsida</taxon>
        <taxon>eudicotyledons</taxon>
        <taxon>Gunneridae</taxon>
        <taxon>Pentapetalae</taxon>
        <taxon>Caryophyllales</taxon>
        <taxon>Caryophyllaceae</taxon>
        <taxon>Caryophylleae</taxon>
        <taxon>Saponaria</taxon>
    </lineage>
</organism>
<dbReference type="GO" id="GO:2000031">
    <property type="term" value="P:regulation of salicylic acid mediated signaling pathway"/>
    <property type="evidence" value="ECO:0007669"/>
    <property type="project" value="InterPro"/>
</dbReference>
<keyword evidence="11" id="KW-0539">Nucleus</keyword>
<dbReference type="Pfam" id="PF12796">
    <property type="entry name" value="Ank_2"/>
    <property type="match status" value="1"/>
</dbReference>
<evidence type="ECO:0000256" key="10">
    <source>
        <dbReference type="ARBA" id="ARBA00023043"/>
    </source>
</evidence>
<reference evidence="19 20" key="1">
    <citation type="submission" date="2024-03" db="EMBL/GenBank/DDBJ databases">
        <title>WGS assembly of Saponaria officinalis var. Norfolk2.</title>
        <authorList>
            <person name="Jenkins J."/>
            <person name="Shu S."/>
            <person name="Grimwood J."/>
            <person name="Barry K."/>
            <person name="Goodstein D."/>
            <person name="Schmutz J."/>
            <person name="Leebens-Mack J."/>
            <person name="Osbourn A."/>
        </authorList>
    </citation>
    <scope>NUCLEOTIDE SEQUENCE [LARGE SCALE GENOMIC DNA]</scope>
    <source>
        <strain evidence="20">cv. Norfolk2</strain>
        <strain evidence="19">JIC</strain>
        <tissue evidence="19">Leaf</tissue>
    </source>
</reference>
<feature type="domain" description="BTB" evidence="17">
    <location>
        <begin position="74"/>
        <end position="168"/>
    </location>
</feature>
<dbReference type="SMART" id="SM00248">
    <property type="entry name" value="ANK"/>
    <property type="match status" value="3"/>
</dbReference>
<dbReference type="InterPro" id="IPR021094">
    <property type="entry name" value="NPR1/NIM1-like_C"/>
</dbReference>
<dbReference type="GO" id="GO:0016604">
    <property type="term" value="C:nuclear body"/>
    <property type="evidence" value="ECO:0007669"/>
    <property type="project" value="UniProtKB-SubCell"/>
</dbReference>
<evidence type="ECO:0000256" key="5">
    <source>
        <dbReference type="ARBA" id="ARBA00022737"/>
    </source>
</evidence>
<comment type="caution">
    <text evidence="19">The sequence shown here is derived from an EMBL/GenBank/DDBJ whole genome shotgun (WGS) entry which is preliminary data.</text>
</comment>
<dbReference type="GO" id="GO:0005737">
    <property type="term" value="C:cytoplasm"/>
    <property type="evidence" value="ECO:0007669"/>
    <property type="project" value="UniProtKB-SubCell"/>
</dbReference>
<evidence type="ECO:0000256" key="1">
    <source>
        <dbReference type="ARBA" id="ARBA00004496"/>
    </source>
</evidence>
<dbReference type="PROSITE" id="PS50297">
    <property type="entry name" value="ANK_REP_REGION"/>
    <property type="match status" value="1"/>
</dbReference>
<dbReference type="PROSITE" id="PS50088">
    <property type="entry name" value="ANK_REPEAT"/>
    <property type="match status" value="1"/>
</dbReference>
<dbReference type="GO" id="GO:0042742">
    <property type="term" value="P:defense response to bacterium"/>
    <property type="evidence" value="ECO:0007669"/>
    <property type="project" value="TreeGrafter"/>
</dbReference>
<gene>
    <name evidence="19" type="ORF">RND81_08G024400</name>
</gene>
<dbReference type="CDD" id="cd18310">
    <property type="entry name" value="BTB_POZ_NPR_plant"/>
    <property type="match status" value="1"/>
</dbReference>
<comment type="caution">
    <text evidence="15">Lacks conserved residue(s) required for the propagation of feature annotation.</text>
</comment>
<dbReference type="InterPro" id="IPR044292">
    <property type="entry name" value="NPR"/>
</dbReference>
<dbReference type="Proteomes" id="UP001443914">
    <property type="component" value="Unassembled WGS sequence"/>
</dbReference>
<evidence type="ECO:0000256" key="9">
    <source>
        <dbReference type="ARBA" id="ARBA00022833"/>
    </source>
</evidence>
<dbReference type="PROSITE" id="PS50097">
    <property type="entry name" value="BTB"/>
    <property type="match status" value="1"/>
</dbReference>
<keyword evidence="5" id="KW-0677">Repeat</keyword>
<dbReference type="GO" id="GO:0050832">
    <property type="term" value="P:defense response to fungus"/>
    <property type="evidence" value="ECO:0007669"/>
    <property type="project" value="UniProtKB-ARBA"/>
</dbReference>
<dbReference type="SUPFAM" id="SSF48403">
    <property type="entry name" value="Ankyrin repeat"/>
    <property type="match status" value="1"/>
</dbReference>
<dbReference type="InterPro" id="IPR036770">
    <property type="entry name" value="Ankyrin_rpt-contain_sf"/>
</dbReference>
<dbReference type="PANTHER" id="PTHR46475">
    <property type="entry name" value="REGULATORY PROTEIN NPR3"/>
    <property type="match status" value="1"/>
</dbReference>
<keyword evidence="4" id="KW-0479">Metal-binding</keyword>
<comment type="pathway">
    <text evidence="2">Protein modification; protein ubiquitination.</text>
</comment>
<evidence type="ECO:0000259" key="17">
    <source>
        <dbReference type="PROSITE" id="PS50097"/>
    </source>
</evidence>
<keyword evidence="7" id="KW-0833">Ubl conjugation pathway</keyword>
<evidence type="ECO:0000256" key="4">
    <source>
        <dbReference type="ARBA" id="ARBA00022723"/>
    </source>
</evidence>
<evidence type="ECO:0000256" key="8">
    <source>
        <dbReference type="ARBA" id="ARBA00022821"/>
    </source>
</evidence>
<dbReference type="SUPFAM" id="SSF54695">
    <property type="entry name" value="POZ domain"/>
    <property type="match status" value="1"/>
</dbReference>